<reference evidence="2" key="1">
    <citation type="submission" date="2022-03" db="EMBL/GenBank/DDBJ databases">
        <authorList>
            <person name="Lindestad O."/>
        </authorList>
    </citation>
    <scope>NUCLEOTIDE SEQUENCE</scope>
</reference>
<proteinExistence type="predicted"/>
<protein>
    <submittedName>
        <fullName evidence="2">Jg20700 protein</fullName>
    </submittedName>
</protein>
<dbReference type="AlphaFoldDB" id="A0A8S4QUW0"/>
<feature type="signal peptide" evidence="1">
    <location>
        <begin position="1"/>
        <end position="18"/>
    </location>
</feature>
<evidence type="ECO:0000313" key="2">
    <source>
        <dbReference type="EMBL" id="CAH2224588.1"/>
    </source>
</evidence>
<dbReference type="EMBL" id="CAKXAJ010020743">
    <property type="protein sequence ID" value="CAH2224588.1"/>
    <property type="molecule type" value="Genomic_DNA"/>
</dbReference>
<keyword evidence="3" id="KW-1185">Reference proteome</keyword>
<comment type="caution">
    <text evidence="2">The sequence shown here is derived from an EMBL/GenBank/DDBJ whole genome shotgun (WGS) entry which is preliminary data.</text>
</comment>
<dbReference type="OrthoDB" id="6127264at2759"/>
<accession>A0A8S4QUW0</accession>
<gene>
    <name evidence="2" type="primary">jg20700</name>
    <name evidence="2" type="ORF">PAEG_LOCUS6887</name>
</gene>
<dbReference type="Proteomes" id="UP000838756">
    <property type="component" value="Unassembled WGS sequence"/>
</dbReference>
<feature type="chain" id="PRO_5035870105" evidence="1">
    <location>
        <begin position="19"/>
        <end position="94"/>
    </location>
</feature>
<evidence type="ECO:0000256" key="1">
    <source>
        <dbReference type="SAM" id="SignalP"/>
    </source>
</evidence>
<evidence type="ECO:0000313" key="3">
    <source>
        <dbReference type="Proteomes" id="UP000838756"/>
    </source>
</evidence>
<sequence>MNKFLLFVLFITASFCENQNEILIADDYKCSLPDVTSVDVDLDIHRFRSDFAKVSEVKFPGLIGPLNERLICKIKCVDGNWVGPLCSATQSKTG</sequence>
<organism evidence="2 3">
    <name type="scientific">Pararge aegeria aegeria</name>
    <dbReference type="NCBI Taxonomy" id="348720"/>
    <lineage>
        <taxon>Eukaryota</taxon>
        <taxon>Metazoa</taxon>
        <taxon>Ecdysozoa</taxon>
        <taxon>Arthropoda</taxon>
        <taxon>Hexapoda</taxon>
        <taxon>Insecta</taxon>
        <taxon>Pterygota</taxon>
        <taxon>Neoptera</taxon>
        <taxon>Endopterygota</taxon>
        <taxon>Lepidoptera</taxon>
        <taxon>Glossata</taxon>
        <taxon>Ditrysia</taxon>
        <taxon>Papilionoidea</taxon>
        <taxon>Nymphalidae</taxon>
        <taxon>Satyrinae</taxon>
        <taxon>Satyrini</taxon>
        <taxon>Parargina</taxon>
        <taxon>Pararge</taxon>
    </lineage>
</organism>
<name>A0A8S4QUW0_9NEOP</name>
<keyword evidence="1" id="KW-0732">Signal</keyword>